<keyword evidence="1" id="KW-1133">Transmembrane helix</keyword>
<accession>A0A0F7P806</accession>
<organism evidence="2 5">
    <name type="scientific">Halanaeroarchaeum sulfurireducens</name>
    <dbReference type="NCBI Taxonomy" id="1604004"/>
    <lineage>
        <taxon>Archaea</taxon>
        <taxon>Methanobacteriati</taxon>
        <taxon>Methanobacteriota</taxon>
        <taxon>Stenosarchaea group</taxon>
        <taxon>Halobacteria</taxon>
        <taxon>Halobacteriales</taxon>
        <taxon>Halobacteriaceae</taxon>
        <taxon>Halanaeroarchaeum</taxon>
    </lineage>
</organism>
<evidence type="ECO:0000313" key="2">
    <source>
        <dbReference type="EMBL" id="AKH96857.1"/>
    </source>
</evidence>
<reference evidence="4" key="2">
    <citation type="submission" date="2015-05" db="EMBL/GenBank/DDBJ databases">
        <title>Complete genome sequence of Halanaeroarchaeum sulfurireducens type strain M27-SA2, a sulfate-reducer haloarchaeon from marine anoxic lake Medee.</title>
        <authorList>
            <person name="Messina E."/>
            <person name="Kublanov I.V."/>
            <person name="Toshchakov S."/>
            <person name="Arcadi E."/>
            <person name="La Spada G."/>
            <person name="La Cono V."/>
            <person name="Yakimov M.M."/>
        </authorList>
    </citation>
    <scope>NUCLEOTIDE SEQUENCE [LARGE SCALE GENOMIC DNA]</scope>
    <source>
        <strain evidence="4">M27-SA2</strain>
    </source>
</reference>
<feature type="transmembrane region" description="Helical" evidence="1">
    <location>
        <begin position="34"/>
        <end position="52"/>
    </location>
</feature>
<feature type="transmembrane region" description="Helical" evidence="1">
    <location>
        <begin position="64"/>
        <end position="81"/>
    </location>
</feature>
<dbReference type="KEGG" id="hsu:HLASF_0351"/>
<evidence type="ECO:0000256" key="1">
    <source>
        <dbReference type="SAM" id="Phobius"/>
    </source>
</evidence>
<dbReference type="STRING" id="1604004.HLASA_0350"/>
<sequence>MLPSTVNKRDHVLNAVVLAIGTGVIVAPDLDWTALGTVGMVGVPIVLGAMVPDIDTSIGSHRKTLHNLATLGVFVAFPFVFDNLHFVWIGVLTHYVLDLLGNVRGMALLYPWPEEYDVPVGVTVDSRWATVVTLAVTAVELLVVHLVVTTSHLVWLPGLG</sequence>
<feature type="transmembrane region" description="Helical" evidence="1">
    <location>
        <begin position="131"/>
        <end position="155"/>
    </location>
</feature>
<reference evidence="3 4" key="3">
    <citation type="journal article" date="2016" name="Stand. Genomic Sci.">
        <title>Complete genome sequence of 'Halanaeroarchaeum sulfurireducens' M27-SA2, a sulfur-reducing and acetate-oxidizing haloarchaeon from the deep-sea hypersaline anoxic lake Medee.</title>
        <authorList>
            <person name="Messina E."/>
            <person name="Sorokin D.Y."/>
            <person name="Kublanov I.V."/>
            <person name="Toshchakov S."/>
            <person name="Lopatina A."/>
            <person name="Arcadi E."/>
            <person name="Smedile F."/>
            <person name="La Spada G."/>
            <person name="La Cono V."/>
            <person name="Yakimov M.M."/>
        </authorList>
    </citation>
    <scope>NUCLEOTIDE SEQUENCE [LARGE SCALE GENOMIC DNA]</scope>
    <source>
        <strain evidence="3 4">M27-SA2</strain>
    </source>
</reference>
<evidence type="ECO:0008006" key="6">
    <source>
        <dbReference type="Google" id="ProtNLM"/>
    </source>
</evidence>
<dbReference type="PATRIC" id="fig|1604004.4.peg.370"/>
<name>A0A0F7P806_9EURY</name>
<protein>
    <recommendedName>
        <fullName evidence="6">Membrane-bound metal-dependent hydrolase</fullName>
    </recommendedName>
</protein>
<dbReference type="HOGENOM" id="CLU_1567080_0_0_2"/>
<dbReference type="EMBL" id="CP008874">
    <property type="protein sequence ID" value="AKH96857.1"/>
    <property type="molecule type" value="Genomic_DNA"/>
</dbReference>
<dbReference type="Proteomes" id="UP000069906">
    <property type="component" value="Chromosome"/>
</dbReference>
<dbReference type="Proteomes" id="UP000060390">
    <property type="component" value="Chromosome"/>
</dbReference>
<dbReference type="KEGG" id="hsf:HLASA_0350"/>
<dbReference type="EMBL" id="CP011564">
    <property type="protein sequence ID" value="ALG81259.1"/>
    <property type="molecule type" value="Genomic_DNA"/>
</dbReference>
<keyword evidence="1" id="KW-0472">Membrane</keyword>
<keyword evidence="5" id="KW-1185">Reference proteome</keyword>
<reference evidence="2 5" key="1">
    <citation type="journal article" date="2015" name="ISME J.">
        <title>Elemental sulfur and acetate can support life of a novel strictly anaerobic haloarchaeon.</title>
        <authorList>
            <person name="Sorokin D.Y."/>
            <person name="Kublanov I.V."/>
            <person name="Gavrilov S.N."/>
            <person name="Rojo D."/>
            <person name="Roman P."/>
            <person name="Golyshin P.N."/>
            <person name="Slepak V.Z."/>
            <person name="Smedile F."/>
            <person name="Ferrer M."/>
            <person name="Messina E."/>
            <person name="La Cono V."/>
            <person name="Yakimov M.M."/>
        </authorList>
    </citation>
    <scope>NUCLEOTIDE SEQUENCE [LARGE SCALE GENOMIC DNA]</scope>
    <source>
        <strain evidence="2 5">HSR2</strain>
    </source>
</reference>
<evidence type="ECO:0000313" key="3">
    <source>
        <dbReference type="EMBL" id="ALG81259.1"/>
    </source>
</evidence>
<feature type="transmembrane region" description="Helical" evidence="1">
    <location>
        <begin position="12"/>
        <end position="28"/>
    </location>
</feature>
<evidence type="ECO:0000313" key="4">
    <source>
        <dbReference type="Proteomes" id="UP000060390"/>
    </source>
</evidence>
<proteinExistence type="predicted"/>
<gene>
    <name evidence="3" type="ORF">HLASA_0350</name>
    <name evidence="2" type="ORF">HLASF_0351</name>
</gene>
<keyword evidence="1" id="KW-0812">Transmembrane</keyword>
<dbReference type="AlphaFoldDB" id="A0A0F7P806"/>
<evidence type="ECO:0000313" key="5">
    <source>
        <dbReference type="Proteomes" id="UP000069906"/>
    </source>
</evidence>